<dbReference type="InterPro" id="IPR050304">
    <property type="entry name" value="MT-severing_AAA_ATPase"/>
</dbReference>
<evidence type="ECO:0000313" key="5">
    <source>
        <dbReference type="Proteomes" id="UP000237347"/>
    </source>
</evidence>
<keyword evidence="5" id="KW-1185">Reference proteome</keyword>
<proteinExistence type="inferred from homology"/>
<dbReference type="Gene3D" id="1.10.8.60">
    <property type="match status" value="1"/>
</dbReference>
<dbReference type="PANTHER" id="PTHR23074:SF83">
    <property type="entry name" value="VACUOLAR PROTEIN SORTING-ASSOCIATED PROTEIN 4A"/>
    <property type="match status" value="1"/>
</dbReference>
<feature type="domain" description="ATPase AAA-type core" evidence="2">
    <location>
        <begin position="22"/>
        <end position="63"/>
    </location>
</feature>
<dbReference type="PROSITE" id="PS00674">
    <property type="entry name" value="AAA"/>
    <property type="match status" value="1"/>
</dbReference>
<evidence type="ECO:0000259" key="2">
    <source>
        <dbReference type="Pfam" id="PF00004"/>
    </source>
</evidence>
<dbReference type="Gene3D" id="3.40.50.300">
    <property type="entry name" value="P-loop containing nucleotide triphosphate hydrolases"/>
    <property type="match status" value="1"/>
</dbReference>
<name>A0AAW0KDN1_QUESU</name>
<keyword evidence="1" id="KW-0067">ATP-binding</keyword>
<feature type="domain" description="AAA ATPase AAA+ lid" evidence="3">
    <location>
        <begin position="86"/>
        <end position="121"/>
    </location>
</feature>
<comment type="similarity">
    <text evidence="1">Belongs to the AAA ATPase family.</text>
</comment>
<dbReference type="GO" id="GO:0016887">
    <property type="term" value="F:ATP hydrolysis activity"/>
    <property type="evidence" value="ECO:0007669"/>
    <property type="project" value="InterPro"/>
</dbReference>
<dbReference type="Proteomes" id="UP000237347">
    <property type="component" value="Unassembled WGS sequence"/>
</dbReference>
<dbReference type="PANTHER" id="PTHR23074">
    <property type="entry name" value="AAA DOMAIN-CONTAINING"/>
    <property type="match status" value="1"/>
</dbReference>
<dbReference type="GO" id="GO:0005524">
    <property type="term" value="F:ATP binding"/>
    <property type="evidence" value="ECO:0007669"/>
    <property type="project" value="UniProtKB-KW"/>
</dbReference>
<dbReference type="GO" id="GO:0007033">
    <property type="term" value="P:vacuole organization"/>
    <property type="evidence" value="ECO:0007669"/>
    <property type="project" value="TreeGrafter"/>
</dbReference>
<sequence length="159" mass="18271">MALSYIVSFHLYTCNLEMEIFFNTFQEVCDGVKDVLILAATNTPFALDQAIRRRFDKRIYVPLPDPEARKQIFEIRIGNTPKTISDTEFEDLAKATDGFSGSDISYFVKDALYEVVRAIRTTKFFKKSGEKWVPCKSNEKGFTLQEIDKKGENSKVWTS</sequence>
<dbReference type="InterPro" id="IPR041569">
    <property type="entry name" value="AAA_lid_3"/>
</dbReference>
<dbReference type="AlphaFoldDB" id="A0AAW0KDN1"/>
<protein>
    <submittedName>
        <fullName evidence="4">Protein suppressor of k(+) transport growth defect 1</fullName>
    </submittedName>
</protein>
<dbReference type="Pfam" id="PF00004">
    <property type="entry name" value="AAA"/>
    <property type="match status" value="1"/>
</dbReference>
<accession>A0AAW0KDN1</accession>
<dbReference type="EMBL" id="PKMF04000327">
    <property type="protein sequence ID" value="KAK7837530.1"/>
    <property type="molecule type" value="Genomic_DNA"/>
</dbReference>
<dbReference type="Pfam" id="PF17862">
    <property type="entry name" value="AAA_lid_3"/>
    <property type="match status" value="1"/>
</dbReference>
<evidence type="ECO:0000259" key="3">
    <source>
        <dbReference type="Pfam" id="PF17862"/>
    </source>
</evidence>
<dbReference type="InterPro" id="IPR003960">
    <property type="entry name" value="ATPase_AAA_CS"/>
</dbReference>
<comment type="caution">
    <text evidence="4">The sequence shown here is derived from an EMBL/GenBank/DDBJ whole genome shotgun (WGS) entry which is preliminary data.</text>
</comment>
<evidence type="ECO:0000313" key="4">
    <source>
        <dbReference type="EMBL" id="KAK7837530.1"/>
    </source>
</evidence>
<dbReference type="GO" id="GO:0016197">
    <property type="term" value="P:endosomal transport"/>
    <property type="evidence" value="ECO:0007669"/>
    <property type="project" value="TreeGrafter"/>
</dbReference>
<dbReference type="SUPFAM" id="SSF52540">
    <property type="entry name" value="P-loop containing nucleoside triphosphate hydrolases"/>
    <property type="match status" value="1"/>
</dbReference>
<organism evidence="4 5">
    <name type="scientific">Quercus suber</name>
    <name type="common">Cork oak</name>
    <dbReference type="NCBI Taxonomy" id="58331"/>
    <lineage>
        <taxon>Eukaryota</taxon>
        <taxon>Viridiplantae</taxon>
        <taxon>Streptophyta</taxon>
        <taxon>Embryophyta</taxon>
        <taxon>Tracheophyta</taxon>
        <taxon>Spermatophyta</taxon>
        <taxon>Magnoliopsida</taxon>
        <taxon>eudicotyledons</taxon>
        <taxon>Gunneridae</taxon>
        <taxon>Pentapetalae</taxon>
        <taxon>rosids</taxon>
        <taxon>fabids</taxon>
        <taxon>Fagales</taxon>
        <taxon>Fagaceae</taxon>
        <taxon>Quercus</taxon>
    </lineage>
</organism>
<dbReference type="InterPro" id="IPR003959">
    <property type="entry name" value="ATPase_AAA_core"/>
</dbReference>
<keyword evidence="1" id="KW-0547">Nucleotide-binding</keyword>
<dbReference type="InterPro" id="IPR027417">
    <property type="entry name" value="P-loop_NTPase"/>
</dbReference>
<gene>
    <name evidence="4" type="primary">SKD1_8</name>
    <name evidence="4" type="ORF">CFP56_021136</name>
</gene>
<evidence type="ECO:0000256" key="1">
    <source>
        <dbReference type="RuleBase" id="RU003651"/>
    </source>
</evidence>
<reference evidence="4 5" key="1">
    <citation type="journal article" date="2018" name="Sci. Data">
        <title>The draft genome sequence of cork oak.</title>
        <authorList>
            <person name="Ramos A.M."/>
            <person name="Usie A."/>
            <person name="Barbosa P."/>
            <person name="Barros P.M."/>
            <person name="Capote T."/>
            <person name="Chaves I."/>
            <person name="Simoes F."/>
            <person name="Abreu I."/>
            <person name="Carrasquinho I."/>
            <person name="Faro C."/>
            <person name="Guimaraes J.B."/>
            <person name="Mendonca D."/>
            <person name="Nobrega F."/>
            <person name="Rodrigues L."/>
            <person name="Saibo N.J.M."/>
            <person name="Varela M.C."/>
            <person name="Egas C."/>
            <person name="Matos J."/>
            <person name="Miguel C.M."/>
            <person name="Oliveira M.M."/>
            <person name="Ricardo C.P."/>
            <person name="Goncalves S."/>
        </authorList>
    </citation>
    <scope>NUCLEOTIDE SEQUENCE [LARGE SCALE GENOMIC DNA]</scope>
    <source>
        <strain evidence="5">cv. HL8</strain>
    </source>
</reference>